<dbReference type="AlphaFoldDB" id="A0A918T1J9"/>
<keyword evidence="3" id="KW-1185">Reference proteome</keyword>
<feature type="region of interest" description="Disordered" evidence="1">
    <location>
        <begin position="13"/>
        <end position="32"/>
    </location>
</feature>
<dbReference type="InterPro" id="IPR052705">
    <property type="entry name" value="Gliding_Motility_GTPase"/>
</dbReference>
<evidence type="ECO:0000313" key="3">
    <source>
        <dbReference type="Proteomes" id="UP000644020"/>
    </source>
</evidence>
<sequence>MVVPYAHTVASESGTGRCFKPPPRGSATNGGTTTTVGISFGRISANQGLMLYLFGLPGQTRLMEPIARTVLHGTLGALVLVDTRDLDTSHPVLGLLEKQRVPYGVTVNRFDHVLARDPPLANHCFSRPPSPVEVDGRLFPAPEHTEGATA</sequence>
<dbReference type="EMBL" id="BMUL01000004">
    <property type="protein sequence ID" value="GHA78195.1"/>
    <property type="molecule type" value="Genomic_DNA"/>
</dbReference>
<protein>
    <submittedName>
        <fullName evidence="2">Uncharacterized protein</fullName>
    </submittedName>
</protein>
<dbReference type="PANTHER" id="PTHR42708:SF1">
    <property type="entry name" value="GLIDING MOTILITY PROTEIN MGLA"/>
    <property type="match status" value="1"/>
</dbReference>
<reference evidence="2" key="1">
    <citation type="journal article" date="2014" name="Int. J. Syst. Evol. Microbiol.">
        <title>Complete genome sequence of Corynebacterium casei LMG S-19264T (=DSM 44701T), isolated from a smear-ripened cheese.</title>
        <authorList>
            <consortium name="US DOE Joint Genome Institute (JGI-PGF)"/>
            <person name="Walter F."/>
            <person name="Albersmeier A."/>
            <person name="Kalinowski J."/>
            <person name="Ruckert C."/>
        </authorList>
    </citation>
    <scope>NUCLEOTIDE SEQUENCE</scope>
    <source>
        <strain evidence="2">JCM 4518</strain>
    </source>
</reference>
<gene>
    <name evidence="2" type="ORF">GCM10010305_21790</name>
</gene>
<organism evidence="2 3">
    <name type="scientific">Streptomyces termitum</name>
    <dbReference type="NCBI Taxonomy" id="67368"/>
    <lineage>
        <taxon>Bacteria</taxon>
        <taxon>Bacillati</taxon>
        <taxon>Actinomycetota</taxon>
        <taxon>Actinomycetes</taxon>
        <taxon>Kitasatosporales</taxon>
        <taxon>Streptomycetaceae</taxon>
        <taxon>Streptomyces</taxon>
    </lineage>
</organism>
<dbReference type="SUPFAM" id="SSF52540">
    <property type="entry name" value="P-loop containing nucleoside triphosphate hydrolases"/>
    <property type="match status" value="1"/>
</dbReference>
<name>A0A918T1J9_9ACTN</name>
<accession>A0A918T1J9</accession>
<dbReference type="PANTHER" id="PTHR42708">
    <property type="entry name" value="ATP/GTP-BINDING PROTEIN-RELATED"/>
    <property type="match status" value="1"/>
</dbReference>
<evidence type="ECO:0000256" key="1">
    <source>
        <dbReference type="SAM" id="MobiDB-lite"/>
    </source>
</evidence>
<dbReference type="Proteomes" id="UP000644020">
    <property type="component" value="Unassembled WGS sequence"/>
</dbReference>
<reference evidence="2" key="2">
    <citation type="submission" date="2020-09" db="EMBL/GenBank/DDBJ databases">
        <authorList>
            <person name="Sun Q."/>
            <person name="Ohkuma M."/>
        </authorList>
    </citation>
    <scope>NUCLEOTIDE SEQUENCE</scope>
    <source>
        <strain evidence="2">JCM 4518</strain>
    </source>
</reference>
<dbReference type="InterPro" id="IPR027417">
    <property type="entry name" value="P-loop_NTPase"/>
</dbReference>
<comment type="caution">
    <text evidence="2">The sequence shown here is derived from an EMBL/GenBank/DDBJ whole genome shotgun (WGS) entry which is preliminary data.</text>
</comment>
<evidence type="ECO:0000313" key="2">
    <source>
        <dbReference type="EMBL" id="GHA78195.1"/>
    </source>
</evidence>
<proteinExistence type="predicted"/>